<dbReference type="SUPFAM" id="SSF51621">
    <property type="entry name" value="Phosphoenolpyruvate/pyruvate domain"/>
    <property type="match status" value="1"/>
</dbReference>
<accession>A0A1V6TVH9</accession>
<dbReference type="InterPro" id="IPR015813">
    <property type="entry name" value="Pyrv/PenolPyrv_kinase-like_dom"/>
</dbReference>
<reference evidence="3" key="1">
    <citation type="journal article" date="2017" name="Nat. Microbiol.">
        <title>Global analysis of biosynthetic gene clusters reveals vast potential of secondary metabolite production in Penicillium species.</title>
        <authorList>
            <person name="Nielsen J.C."/>
            <person name="Grijseels S."/>
            <person name="Prigent S."/>
            <person name="Ji B."/>
            <person name="Dainat J."/>
            <person name="Nielsen K.F."/>
            <person name="Frisvad J.C."/>
            <person name="Workman M."/>
            <person name="Nielsen J."/>
        </authorList>
    </citation>
    <scope>NUCLEOTIDE SEQUENCE [LARGE SCALE GENOMIC DNA]</scope>
    <source>
        <strain evidence="3">IBT 24891</strain>
    </source>
</reference>
<protein>
    <recommendedName>
        <fullName evidence="4">Phosphoenolpyruvate phosphomutase</fullName>
    </recommendedName>
</protein>
<dbReference type="InterPro" id="IPR039556">
    <property type="entry name" value="ICL/PEPM"/>
</dbReference>
<dbReference type="InterPro" id="IPR040442">
    <property type="entry name" value="Pyrv_kinase-like_dom_sf"/>
</dbReference>
<name>A0A1V6TVH9_9EURO</name>
<comment type="caution">
    <text evidence="2">The sequence shown here is derived from an EMBL/GenBank/DDBJ whole genome shotgun (WGS) entry which is preliminary data.</text>
</comment>
<dbReference type="GO" id="GO:0003824">
    <property type="term" value="F:catalytic activity"/>
    <property type="evidence" value="ECO:0007669"/>
    <property type="project" value="InterPro"/>
</dbReference>
<dbReference type="AlphaFoldDB" id="A0A1V6TVH9"/>
<dbReference type="CDD" id="cd00377">
    <property type="entry name" value="ICL_PEPM"/>
    <property type="match status" value="1"/>
</dbReference>
<dbReference type="PANTHER" id="PTHR42905:SF7">
    <property type="entry name" value="PHOSPHOENOLPYRUVATE PHOSPHOMUTASE"/>
    <property type="match status" value="1"/>
</dbReference>
<dbReference type="STRING" id="303698.A0A1V6TVH9"/>
<keyword evidence="3" id="KW-1185">Reference proteome</keyword>
<sequence>MSMSVKSTLQRSSGAIRLLEAHDRISTEIVRDMKGLDGESFEGIWISGLTQTTYLGIPDTEIVSPLYRAILQATNLNALSSRSRPLCIAFDADSGGPISDIPALVAVLAEIGVSMVIIEDKVLKEPGKKVNSLLSANGSQSQADATEFGKIIQTFKKCAEGTDLMITARIESFNVRITQDDPDEEAASIQSSLEDALSRAEIYKKCGADAIMIHSKSTKPTEVLNFLVRFRQTDQTTPLVVVPTTYSTTSRQSLVDAGANVIIYANHLMRAKIQAIENPLWKCLSQNPYLFEGDEEARACVAARNYGCLLRILPERQYRESENVIFTTLLAEMRREAIRNMRAVTMELAGGTESGCEADSKIIPVKDLLNINAVHLMTL</sequence>
<dbReference type="OrthoDB" id="1923844at2759"/>
<organism evidence="2 3">
    <name type="scientific">Penicillium steckii</name>
    <dbReference type="NCBI Taxonomy" id="303698"/>
    <lineage>
        <taxon>Eukaryota</taxon>
        <taxon>Fungi</taxon>
        <taxon>Dikarya</taxon>
        <taxon>Ascomycota</taxon>
        <taxon>Pezizomycotina</taxon>
        <taxon>Eurotiomycetes</taxon>
        <taxon>Eurotiomycetidae</taxon>
        <taxon>Eurotiales</taxon>
        <taxon>Aspergillaceae</taxon>
        <taxon>Penicillium</taxon>
    </lineage>
</organism>
<evidence type="ECO:0000313" key="2">
    <source>
        <dbReference type="EMBL" id="OQE29900.1"/>
    </source>
</evidence>
<comment type="similarity">
    <text evidence="1">Belongs to the isocitrate lyase/PEP mutase superfamily. PEP mutase family.</text>
</comment>
<evidence type="ECO:0000313" key="3">
    <source>
        <dbReference type="Proteomes" id="UP000191285"/>
    </source>
</evidence>
<dbReference type="Gene3D" id="3.20.20.60">
    <property type="entry name" value="Phosphoenolpyruvate-binding domains"/>
    <property type="match status" value="1"/>
</dbReference>
<dbReference type="Proteomes" id="UP000191285">
    <property type="component" value="Unassembled WGS sequence"/>
</dbReference>
<evidence type="ECO:0008006" key="4">
    <source>
        <dbReference type="Google" id="ProtNLM"/>
    </source>
</evidence>
<gene>
    <name evidence="2" type="ORF">PENSTE_c002G05646</name>
</gene>
<proteinExistence type="inferred from homology"/>
<dbReference type="EMBL" id="MLKD01000002">
    <property type="protein sequence ID" value="OQE29900.1"/>
    <property type="molecule type" value="Genomic_DNA"/>
</dbReference>
<evidence type="ECO:0000256" key="1">
    <source>
        <dbReference type="ARBA" id="ARBA00038455"/>
    </source>
</evidence>
<dbReference type="Pfam" id="PF13714">
    <property type="entry name" value="PEP_mutase"/>
    <property type="match status" value="1"/>
</dbReference>
<dbReference type="PANTHER" id="PTHR42905">
    <property type="entry name" value="PHOSPHOENOLPYRUVATE CARBOXYLASE"/>
    <property type="match status" value="1"/>
</dbReference>